<evidence type="ECO:0000256" key="1">
    <source>
        <dbReference type="SAM" id="MobiDB-lite"/>
    </source>
</evidence>
<sequence length="665" mass="73338">MPRRSGKQPAHVASPSPGEDPGPFSAGQVPQYMGTRSAGAAYTPIVNLPGAHEEDPGEGPAPAADLFDSNAPYTAYDFGKDAAFLLFAQDEIDAGHFVHLKPFLSQAALSAARAVSRMTSDKDRQVWDAAFTRDLHNRLSPLNQAARFAEVVRRFMEDPVVEASASRTPPAPTPPAPSPSPSSARRPESPTRPAENPAPVWPWPPYGQYTGTTYPPFYLHPQYGYPGLHAPPPAPHQDPYGPPAPTPPAPAPTGPYTGDDVRRQPRFGDSGGFRPRSWNDPVGDPDDHSARRRLGYGDTRTRSSRDPGDYPRTSYNNLPVSTFALDTTKTPIRAYISTLQFLRKKHGDSAILERLVPGLMSAPTSNGAEWFQSLDARSKELLIDDLDLWITMLDQRFRDDRGAILVKADELKHSFAAEDSLPLQTYMDRKIAYYTEAGDVDEDTVARRLVMDADPALAKLVDVNSGRNTITDVRRQLTMREFAARRDWKLAHEQSVVTANQISQLTRQMKELRDSAYNSRNRRSDAGRGDKGYNNDEDNRPRNRDKDNRRDNRDNRGNQNNRGDSHAGNKSGRQDDKYRDSRTGNAKSGQDRPRPRSDQKDGFKINQPAQPTAVKAFPTTVSFAETTDNPPQDPMDLDDNRSAGSAADSDDGSMQSGFSAGSSSN</sequence>
<evidence type="ECO:0000313" key="2">
    <source>
        <dbReference type="EMBL" id="PTB61720.1"/>
    </source>
</evidence>
<dbReference type="GeneID" id="36602676"/>
<name>A0A2T4AXB4_9HYPO</name>
<proteinExistence type="predicted"/>
<dbReference type="Proteomes" id="UP000241546">
    <property type="component" value="Unassembled WGS sequence"/>
</dbReference>
<feature type="region of interest" description="Disordered" evidence="1">
    <location>
        <begin position="513"/>
        <end position="665"/>
    </location>
</feature>
<accession>A0A2T4AXB4</accession>
<feature type="compositionally biased region" description="Pro residues" evidence="1">
    <location>
        <begin position="169"/>
        <end position="180"/>
    </location>
</feature>
<dbReference type="EMBL" id="KZ680229">
    <property type="protein sequence ID" value="PTB61720.1"/>
    <property type="molecule type" value="Genomic_DNA"/>
</dbReference>
<feature type="region of interest" description="Disordered" evidence="1">
    <location>
        <begin position="44"/>
        <end position="65"/>
    </location>
</feature>
<evidence type="ECO:0000313" key="3">
    <source>
        <dbReference type="Proteomes" id="UP000241546"/>
    </source>
</evidence>
<feature type="compositionally biased region" description="Basic and acidic residues" evidence="1">
    <location>
        <begin position="522"/>
        <end position="556"/>
    </location>
</feature>
<keyword evidence="3" id="KW-1185">Reference proteome</keyword>
<feature type="compositionally biased region" description="Basic and acidic residues" evidence="1">
    <location>
        <begin position="299"/>
        <end position="309"/>
    </location>
</feature>
<feature type="compositionally biased region" description="Pro residues" evidence="1">
    <location>
        <begin position="229"/>
        <end position="253"/>
    </location>
</feature>
<feature type="region of interest" description="Disordered" evidence="1">
    <location>
        <begin position="1"/>
        <end position="31"/>
    </location>
</feature>
<feature type="compositionally biased region" description="Low complexity" evidence="1">
    <location>
        <begin position="642"/>
        <end position="665"/>
    </location>
</feature>
<feature type="compositionally biased region" description="Polar residues" evidence="1">
    <location>
        <begin position="619"/>
        <end position="630"/>
    </location>
</feature>
<reference evidence="3" key="1">
    <citation type="submission" date="2016-07" db="EMBL/GenBank/DDBJ databases">
        <title>Multiple horizontal gene transfer events from other fungi enriched the ability of initially mycotrophic Trichoderma (Ascomycota) to feed on dead plant biomass.</title>
        <authorList>
            <consortium name="DOE Joint Genome Institute"/>
            <person name="Atanasova L."/>
            <person name="Chenthamara K."/>
            <person name="Zhang J."/>
            <person name="Grujic M."/>
            <person name="Henrissat B."/>
            <person name="Kuo A."/>
            <person name="Aerts A."/>
            <person name="Salamov A."/>
            <person name="Lipzen A."/>
            <person name="Labutti K."/>
            <person name="Barry K."/>
            <person name="Miao Y."/>
            <person name="Rahimi M.J."/>
            <person name="Shen Q."/>
            <person name="Grigoriev I.V."/>
            <person name="Kubicek C.P."/>
            <person name="Druzhinina I.S."/>
        </authorList>
    </citation>
    <scope>NUCLEOTIDE SEQUENCE [LARGE SCALE GENOMIC DNA]</scope>
    <source>
        <strain evidence="3">TUCIM 6016</strain>
    </source>
</reference>
<dbReference type="OrthoDB" id="5153691at2759"/>
<feature type="compositionally biased region" description="Basic and acidic residues" evidence="1">
    <location>
        <begin position="563"/>
        <end position="582"/>
    </location>
</feature>
<protein>
    <submittedName>
        <fullName evidence="2">Uncharacterized protein</fullName>
    </submittedName>
</protein>
<gene>
    <name evidence="2" type="ORF">BBK36DRAFT_1163660</name>
</gene>
<feature type="compositionally biased region" description="Basic and acidic residues" evidence="1">
    <location>
        <begin position="589"/>
        <end position="603"/>
    </location>
</feature>
<feature type="region of interest" description="Disordered" evidence="1">
    <location>
        <begin position="228"/>
        <end position="315"/>
    </location>
</feature>
<organism evidence="2 3">
    <name type="scientific">Trichoderma citrinoviride</name>
    <dbReference type="NCBI Taxonomy" id="58853"/>
    <lineage>
        <taxon>Eukaryota</taxon>
        <taxon>Fungi</taxon>
        <taxon>Dikarya</taxon>
        <taxon>Ascomycota</taxon>
        <taxon>Pezizomycotina</taxon>
        <taxon>Sordariomycetes</taxon>
        <taxon>Hypocreomycetidae</taxon>
        <taxon>Hypocreales</taxon>
        <taxon>Hypocreaceae</taxon>
        <taxon>Trichoderma</taxon>
    </lineage>
</organism>
<dbReference type="AlphaFoldDB" id="A0A2T4AXB4"/>
<dbReference type="RefSeq" id="XP_024745040.1">
    <property type="nucleotide sequence ID" value="XM_024894558.1"/>
</dbReference>
<feature type="region of interest" description="Disordered" evidence="1">
    <location>
        <begin position="162"/>
        <end position="202"/>
    </location>
</feature>